<dbReference type="EMBL" id="OX465081">
    <property type="protein sequence ID" value="CAI9285127.1"/>
    <property type="molecule type" value="Genomic_DNA"/>
</dbReference>
<evidence type="ECO:0000313" key="3">
    <source>
        <dbReference type="EMBL" id="CAI9285127.1"/>
    </source>
</evidence>
<keyword evidence="1" id="KW-0175">Coiled coil</keyword>
<proteinExistence type="predicted"/>
<sequence>MIYGDGEEDLACYTYSSFNVRDDNDDEALITQRQFKVLIEKLDSLISSSRDFSYEACSKAAVEAFFHSLIKEHQANLDKANQVVSNSPALCGAMATKMEALISDAKKFITKFQSSAGSNTLMANEAIVGLNTILQREKEALAQAHTELQNENDNFKASISAKITKLSECLAAKNNLMDQLAAHNTTIKVHKAKLNQTTKEIKGLQSERAVVKSCVGYVHALLSNILDSHDPILIISIRRHLVDKFRPAIAMLIKPILSVMPKVKSESEPKGKVNIFSDNPIIDNNEAKEPDEEELKRRKAREAEIDGH</sequence>
<gene>
    <name evidence="3" type="ORF">LSALG_LOCUS24615</name>
</gene>
<feature type="coiled-coil region" evidence="1">
    <location>
        <begin position="131"/>
        <end position="158"/>
    </location>
</feature>
<evidence type="ECO:0000256" key="1">
    <source>
        <dbReference type="SAM" id="Coils"/>
    </source>
</evidence>
<accession>A0AA35Z4B7</accession>
<protein>
    <submittedName>
        <fullName evidence="3">Uncharacterized protein</fullName>
    </submittedName>
</protein>
<dbReference type="AlphaFoldDB" id="A0AA35Z4B7"/>
<organism evidence="3 4">
    <name type="scientific">Lactuca saligna</name>
    <name type="common">Willowleaf lettuce</name>
    <dbReference type="NCBI Taxonomy" id="75948"/>
    <lineage>
        <taxon>Eukaryota</taxon>
        <taxon>Viridiplantae</taxon>
        <taxon>Streptophyta</taxon>
        <taxon>Embryophyta</taxon>
        <taxon>Tracheophyta</taxon>
        <taxon>Spermatophyta</taxon>
        <taxon>Magnoliopsida</taxon>
        <taxon>eudicotyledons</taxon>
        <taxon>Gunneridae</taxon>
        <taxon>Pentapetalae</taxon>
        <taxon>asterids</taxon>
        <taxon>campanulids</taxon>
        <taxon>Asterales</taxon>
        <taxon>Asteraceae</taxon>
        <taxon>Cichorioideae</taxon>
        <taxon>Cichorieae</taxon>
        <taxon>Lactucinae</taxon>
        <taxon>Lactuca</taxon>
    </lineage>
</organism>
<evidence type="ECO:0000256" key="2">
    <source>
        <dbReference type="SAM" id="MobiDB-lite"/>
    </source>
</evidence>
<keyword evidence="4" id="KW-1185">Reference proteome</keyword>
<name>A0AA35Z4B7_LACSI</name>
<dbReference type="Proteomes" id="UP001177003">
    <property type="component" value="Chromosome 5"/>
</dbReference>
<feature type="region of interest" description="Disordered" evidence="2">
    <location>
        <begin position="267"/>
        <end position="308"/>
    </location>
</feature>
<evidence type="ECO:0000313" key="4">
    <source>
        <dbReference type="Proteomes" id="UP001177003"/>
    </source>
</evidence>
<reference evidence="3" key="1">
    <citation type="submission" date="2023-04" db="EMBL/GenBank/DDBJ databases">
        <authorList>
            <person name="Vijverberg K."/>
            <person name="Xiong W."/>
            <person name="Schranz E."/>
        </authorList>
    </citation>
    <scope>NUCLEOTIDE SEQUENCE</scope>
</reference>